<dbReference type="AlphaFoldDB" id="A0A812AYJ0"/>
<dbReference type="EMBL" id="CAHIKZ030000243">
    <property type="protein sequence ID" value="CAE1163192.1"/>
    <property type="molecule type" value="Genomic_DNA"/>
</dbReference>
<keyword evidence="3" id="KW-1185">Reference proteome</keyword>
<keyword evidence="1" id="KW-0472">Membrane</keyword>
<protein>
    <submittedName>
        <fullName evidence="2">Uncharacterized protein</fullName>
    </submittedName>
</protein>
<keyword evidence="1" id="KW-0812">Transmembrane</keyword>
<feature type="transmembrane region" description="Helical" evidence="1">
    <location>
        <begin position="41"/>
        <end position="60"/>
    </location>
</feature>
<evidence type="ECO:0000256" key="1">
    <source>
        <dbReference type="SAM" id="Phobius"/>
    </source>
</evidence>
<dbReference type="OrthoDB" id="10619954at2759"/>
<name>A0A812AYJ0_ACAPH</name>
<accession>A0A812AYJ0</accession>
<proteinExistence type="predicted"/>
<reference evidence="2" key="1">
    <citation type="submission" date="2021-01" db="EMBL/GenBank/DDBJ databases">
        <authorList>
            <person name="Li R."/>
            <person name="Bekaert M."/>
        </authorList>
    </citation>
    <scope>NUCLEOTIDE SEQUENCE</scope>
    <source>
        <strain evidence="2">Farmed</strain>
    </source>
</reference>
<evidence type="ECO:0000313" key="3">
    <source>
        <dbReference type="Proteomes" id="UP000597762"/>
    </source>
</evidence>
<gene>
    <name evidence="2" type="ORF">SPHA_7602</name>
</gene>
<sequence length="151" mass="17353">MEIDFNIFSINLFSMILRNSFSSIKYIQSSCFFFHTVLKTIYLSIYLYIYLSIYLSIFSIKYTPSLKLHLYMGIRIPVCIENITFLSVCHIFTHTLYTSGGPKSNGNRFLCDKPVVVQASTARCHLRRPPGISVLTGVIVGRRTAPWFTFV</sequence>
<evidence type="ECO:0000313" key="2">
    <source>
        <dbReference type="EMBL" id="CAE1163192.1"/>
    </source>
</evidence>
<keyword evidence="1" id="KW-1133">Transmembrane helix</keyword>
<comment type="caution">
    <text evidence="2">The sequence shown here is derived from an EMBL/GenBank/DDBJ whole genome shotgun (WGS) entry which is preliminary data.</text>
</comment>
<organism evidence="2 3">
    <name type="scientific">Acanthosepion pharaonis</name>
    <name type="common">Pharaoh cuttlefish</name>
    <name type="synonym">Sepia pharaonis</name>
    <dbReference type="NCBI Taxonomy" id="158019"/>
    <lineage>
        <taxon>Eukaryota</taxon>
        <taxon>Metazoa</taxon>
        <taxon>Spiralia</taxon>
        <taxon>Lophotrochozoa</taxon>
        <taxon>Mollusca</taxon>
        <taxon>Cephalopoda</taxon>
        <taxon>Coleoidea</taxon>
        <taxon>Decapodiformes</taxon>
        <taxon>Sepiida</taxon>
        <taxon>Sepiina</taxon>
        <taxon>Sepiidae</taxon>
        <taxon>Acanthosepion</taxon>
    </lineage>
</organism>
<dbReference type="Proteomes" id="UP000597762">
    <property type="component" value="Unassembled WGS sequence"/>
</dbReference>